<reference evidence="2 3" key="1">
    <citation type="submission" date="2019-06" db="EMBL/GenBank/DDBJ databases">
        <title>A novel bacterium of genus Marinomonas, isolated from coastal sand.</title>
        <authorList>
            <person name="Huang H."/>
            <person name="Mo K."/>
            <person name="Hu Y."/>
        </authorList>
    </citation>
    <scope>NUCLEOTIDE SEQUENCE [LARGE SCALE GENOMIC DNA]</scope>
    <source>
        <strain evidence="2 3">HB171799</strain>
    </source>
</reference>
<evidence type="ECO:0000256" key="1">
    <source>
        <dbReference type="SAM" id="Phobius"/>
    </source>
</evidence>
<sequence length="310" mass="35927">MQIFKWRFRGPKPPHPPLFHLKAFWVMVLFPLFVAGIVWFLIFKSLGYPDWMPTKEGFDNAYEYFKIPLWVAALSLPFAGFYASHHRSVQTVAQISATESKNNFENSIKHREYIIGQLQLIEERNHIEFEDYHRLYEEIFVDNNLENFFPWADHSFEDGSYILKRTQVLICSTSEVSSSSIYNPFRCLSIRKYYGIDIGALDDLVLVVDEPRYDGISIKGVDGVDADVAILCTLGSLSKIWGEIASIALSPRLGEEVEKCESLMKNQVRSLYDSISESFEGNAEYRRKELVKQTTLWFDYLKSHHNPARP</sequence>
<comment type="caution">
    <text evidence="2">The sequence shown here is derived from an EMBL/GenBank/DDBJ whole genome shotgun (WGS) entry which is preliminary data.</text>
</comment>
<keyword evidence="1" id="KW-0812">Transmembrane</keyword>
<dbReference type="AlphaFoldDB" id="A0A501WLL9"/>
<protein>
    <submittedName>
        <fullName evidence="2">Uncharacterized protein</fullName>
    </submittedName>
</protein>
<accession>A0A501WLL9</accession>
<evidence type="ECO:0000313" key="3">
    <source>
        <dbReference type="Proteomes" id="UP000315901"/>
    </source>
</evidence>
<name>A0A501WLL9_9GAMM</name>
<dbReference type="Proteomes" id="UP000315901">
    <property type="component" value="Unassembled WGS sequence"/>
</dbReference>
<dbReference type="OrthoDB" id="6107513at2"/>
<gene>
    <name evidence="2" type="ORF">FJM67_12640</name>
</gene>
<keyword evidence="1" id="KW-1133">Transmembrane helix</keyword>
<keyword evidence="3" id="KW-1185">Reference proteome</keyword>
<keyword evidence="1" id="KW-0472">Membrane</keyword>
<feature type="transmembrane region" description="Helical" evidence="1">
    <location>
        <begin position="62"/>
        <end position="83"/>
    </location>
</feature>
<proteinExistence type="predicted"/>
<evidence type="ECO:0000313" key="2">
    <source>
        <dbReference type="EMBL" id="TPE49034.1"/>
    </source>
</evidence>
<dbReference type="EMBL" id="VFRR01000027">
    <property type="protein sequence ID" value="TPE49034.1"/>
    <property type="molecule type" value="Genomic_DNA"/>
</dbReference>
<feature type="transmembrane region" description="Helical" evidence="1">
    <location>
        <begin position="21"/>
        <end position="42"/>
    </location>
</feature>
<dbReference type="RefSeq" id="WP_140589819.1">
    <property type="nucleotide sequence ID" value="NZ_VFRR01000027.1"/>
</dbReference>
<organism evidence="2 3">
    <name type="scientific">Maribrevibacterium harenarium</name>
    <dbReference type="NCBI Taxonomy" id="2589817"/>
    <lineage>
        <taxon>Bacteria</taxon>
        <taxon>Pseudomonadati</taxon>
        <taxon>Pseudomonadota</taxon>
        <taxon>Gammaproteobacteria</taxon>
        <taxon>Oceanospirillales</taxon>
        <taxon>Oceanospirillaceae</taxon>
        <taxon>Maribrevibacterium</taxon>
    </lineage>
</organism>